<name>A0ABP0W3I5_9BRYO</name>
<organism evidence="8 9">
    <name type="scientific">Sphagnum jensenii</name>
    <dbReference type="NCBI Taxonomy" id="128206"/>
    <lineage>
        <taxon>Eukaryota</taxon>
        <taxon>Viridiplantae</taxon>
        <taxon>Streptophyta</taxon>
        <taxon>Embryophyta</taxon>
        <taxon>Bryophyta</taxon>
        <taxon>Sphagnophytina</taxon>
        <taxon>Sphagnopsida</taxon>
        <taxon>Sphagnales</taxon>
        <taxon>Sphagnaceae</taxon>
        <taxon>Sphagnum</taxon>
    </lineage>
</organism>
<dbReference type="Pfam" id="PF23376">
    <property type="entry name" value="Fn3_VIN3"/>
    <property type="match status" value="1"/>
</dbReference>
<dbReference type="PANTHER" id="PTHR46286">
    <property type="entry name" value="VIN3-LIKE PROTEIN 2-RELATED"/>
    <property type="match status" value="1"/>
</dbReference>
<dbReference type="InterPro" id="IPR032881">
    <property type="entry name" value="Oberon-like_PHD"/>
</dbReference>
<accession>A0ABP0W3I5</accession>
<keyword evidence="9" id="KW-1185">Reference proteome</keyword>
<dbReference type="Proteomes" id="UP001497444">
    <property type="component" value="Chromosome 12"/>
</dbReference>
<evidence type="ECO:0000256" key="1">
    <source>
        <dbReference type="ARBA" id="ARBA00004123"/>
    </source>
</evidence>
<keyword evidence="5" id="KW-0539">Nucleus</keyword>
<evidence type="ECO:0000256" key="3">
    <source>
        <dbReference type="ARBA" id="ARBA00022771"/>
    </source>
</evidence>
<evidence type="ECO:0000256" key="4">
    <source>
        <dbReference type="ARBA" id="ARBA00022833"/>
    </source>
</evidence>
<feature type="region of interest" description="Disordered" evidence="6">
    <location>
        <begin position="538"/>
        <end position="585"/>
    </location>
</feature>
<feature type="compositionally biased region" description="Polar residues" evidence="6">
    <location>
        <begin position="99"/>
        <end position="114"/>
    </location>
</feature>
<dbReference type="Pfam" id="PF23380">
    <property type="entry name" value="VIN3_C"/>
    <property type="match status" value="1"/>
</dbReference>
<feature type="region of interest" description="Disordered" evidence="6">
    <location>
        <begin position="599"/>
        <end position="628"/>
    </location>
</feature>
<reference evidence="8" key="1">
    <citation type="submission" date="2024-02" db="EMBL/GenBank/DDBJ databases">
        <authorList>
            <consortium name="ELIXIR-Norway"/>
            <consortium name="Elixir Norway"/>
        </authorList>
    </citation>
    <scope>NUCLEOTIDE SEQUENCE</scope>
</reference>
<dbReference type="Pfam" id="PF07227">
    <property type="entry name" value="PHD_Oberon"/>
    <property type="match status" value="1"/>
</dbReference>
<evidence type="ECO:0000313" key="9">
    <source>
        <dbReference type="Proteomes" id="UP001497444"/>
    </source>
</evidence>
<evidence type="ECO:0000259" key="7">
    <source>
        <dbReference type="PROSITE" id="PS50853"/>
    </source>
</evidence>
<dbReference type="InterPro" id="IPR058585">
    <property type="entry name" value="Fn3_VIN3"/>
</dbReference>
<gene>
    <name evidence="8" type="ORF">CSSPJE1EN1_LOCUS5383</name>
</gene>
<dbReference type="CDD" id="cd00063">
    <property type="entry name" value="FN3"/>
    <property type="match status" value="1"/>
</dbReference>
<keyword evidence="4" id="KW-0862">Zinc</keyword>
<keyword evidence="3" id="KW-0863">Zinc-finger</keyword>
<sequence length="809" mass="88421">MGPPRPRPLSSTPSNSRTDCLHFLADAAKFAKLTAADRKEVLSEVAKGDIADFDVLHGWTCNELIDLLCSESGVKRGYPGVSKAKLIDHLLNIICPKDSSSSRNVQTSSLQQPITPNPLRRQRKGEHPSRLLTSTPIAPTDVVDNRFQQICDNSACRAVIKPGDTFCKRCSCCLCHQFDDNKDPSLWIACSDESWNGQNPCGLSCHLECALRHGIAGVVNIAGEIRLDGSYRCSSCGRVTGLIGCWRKQLLVAKDARRVDVLCQRLSLAHRLLDGTIRYGEQHEIVDKAAKKLEEEIGPLAEAASKCVRGIVSRLSYGLDVQQLAREALEAADLLQDPSENSDDTQMDSMVSDGVHFKDLSPTSVVLCWKGPDVQLAPDIQGYQIWHHKISDFGFIERPTCTLPKTERRSLISNLEPSTEYMFKVVAFGVNGEIKRFEACCSTKPPEIPFETHLEVEREARFLGTPENVAVGLSGNLQGILSGNIRVKREVSDSVHTTFKVRDLGKVVSAAWARKGESISGTNEGTASRALVRTGVRVVSESREGEAGPSQANGNRAGARSPIEANPSSTTQEVSRRHGNGAANGASVRSADLSLRHHFHGSRQPAAAENVDSGQGPEGTDDNPQIGLKHDMHDFEKFLPAGRVNNCGDSSGSTTSEENGYASTAAEAFHVRKAVQMTTGGLAAKEELSDGQLEAALLHSTDKGPKSEKYGELEIAVTESQQLGGPLNGSERVFEQCVRTIRWLEREGHLKAEFRRSFFTWLSLRATEAERKVVHIVMENMLDDPVALAAQLLDTFEEISAPKRLKVRH</sequence>
<evidence type="ECO:0000313" key="8">
    <source>
        <dbReference type="EMBL" id="CAK9259905.1"/>
    </source>
</evidence>
<dbReference type="PANTHER" id="PTHR46286:SF2">
    <property type="entry name" value="VIN3-LIKE PROTEIN 2"/>
    <property type="match status" value="1"/>
</dbReference>
<dbReference type="InterPro" id="IPR013783">
    <property type="entry name" value="Ig-like_fold"/>
</dbReference>
<dbReference type="SMART" id="SM00060">
    <property type="entry name" value="FN3"/>
    <property type="match status" value="1"/>
</dbReference>
<dbReference type="PROSITE" id="PS50853">
    <property type="entry name" value="FN3"/>
    <property type="match status" value="1"/>
</dbReference>
<dbReference type="InterPro" id="IPR044514">
    <property type="entry name" value="VIN3-like"/>
</dbReference>
<dbReference type="SUPFAM" id="SSF49265">
    <property type="entry name" value="Fibronectin type III"/>
    <property type="match status" value="1"/>
</dbReference>
<dbReference type="InterPro" id="IPR036116">
    <property type="entry name" value="FN3_sf"/>
</dbReference>
<dbReference type="CDD" id="cd15521">
    <property type="entry name" value="PHD_VIN3_plant"/>
    <property type="match status" value="1"/>
</dbReference>
<feature type="domain" description="Fibronectin type-III" evidence="7">
    <location>
        <begin position="351"/>
        <end position="455"/>
    </location>
</feature>
<keyword evidence="2" id="KW-0479">Metal-binding</keyword>
<proteinExistence type="predicted"/>
<feature type="region of interest" description="Disordered" evidence="6">
    <location>
        <begin position="99"/>
        <end position="135"/>
    </location>
</feature>
<protein>
    <recommendedName>
        <fullName evidence="7">Fibronectin type-III domain-containing protein</fullName>
    </recommendedName>
</protein>
<comment type="subcellular location">
    <subcellularLocation>
        <location evidence="1">Nucleus</location>
    </subcellularLocation>
</comment>
<evidence type="ECO:0000256" key="2">
    <source>
        <dbReference type="ARBA" id="ARBA00022723"/>
    </source>
</evidence>
<evidence type="ECO:0000256" key="5">
    <source>
        <dbReference type="ARBA" id="ARBA00023242"/>
    </source>
</evidence>
<evidence type="ECO:0000256" key="6">
    <source>
        <dbReference type="SAM" id="MobiDB-lite"/>
    </source>
</evidence>
<dbReference type="EMBL" id="OZ020107">
    <property type="protein sequence ID" value="CAK9259905.1"/>
    <property type="molecule type" value="Genomic_DNA"/>
</dbReference>
<dbReference type="Gene3D" id="2.60.40.10">
    <property type="entry name" value="Immunoglobulins"/>
    <property type="match status" value="1"/>
</dbReference>
<dbReference type="InterPro" id="IPR003961">
    <property type="entry name" value="FN3_dom"/>
</dbReference>
<dbReference type="InterPro" id="IPR056990">
    <property type="entry name" value="VIN3-like_C"/>
</dbReference>